<proteinExistence type="predicted"/>
<keyword evidence="2" id="KW-1185">Reference proteome</keyword>
<dbReference type="EMBL" id="CP097463">
    <property type="protein sequence ID" value="WAX55348.1"/>
    <property type="molecule type" value="Genomic_DNA"/>
</dbReference>
<evidence type="ECO:0000313" key="1">
    <source>
        <dbReference type="EMBL" id="WAX55348.1"/>
    </source>
</evidence>
<evidence type="ECO:0000313" key="2">
    <source>
        <dbReference type="Proteomes" id="UP001164693"/>
    </source>
</evidence>
<dbReference type="RefSeq" id="WP_269441856.1">
    <property type="nucleotide sequence ID" value="NZ_CP097463.1"/>
</dbReference>
<protein>
    <submittedName>
        <fullName evidence="1">Uncharacterized protein</fullName>
    </submittedName>
</protein>
<accession>A0ABY7JUH1</accession>
<name>A0ABY7JUH1_9ACTN</name>
<gene>
    <name evidence="1" type="ORF">M6B22_12410</name>
</gene>
<organism evidence="1 2">
    <name type="scientific">Jatrophihabitans cynanchi</name>
    <dbReference type="NCBI Taxonomy" id="2944128"/>
    <lineage>
        <taxon>Bacteria</taxon>
        <taxon>Bacillati</taxon>
        <taxon>Actinomycetota</taxon>
        <taxon>Actinomycetes</taxon>
        <taxon>Jatrophihabitantales</taxon>
        <taxon>Jatrophihabitantaceae</taxon>
        <taxon>Jatrophihabitans</taxon>
    </lineage>
</organism>
<reference evidence="1" key="1">
    <citation type="submission" date="2022-05" db="EMBL/GenBank/DDBJ databases">
        <title>Jatrophihabitans sp. SB3-54 whole genome sequence.</title>
        <authorList>
            <person name="Suh M.K."/>
            <person name="Eom M.K."/>
            <person name="Kim J.S."/>
            <person name="Kim H.S."/>
            <person name="Do H.E."/>
            <person name="Shin Y.K."/>
            <person name="Lee J.-S."/>
        </authorList>
    </citation>
    <scope>NUCLEOTIDE SEQUENCE</scope>
    <source>
        <strain evidence="1">SB3-54</strain>
    </source>
</reference>
<dbReference type="Proteomes" id="UP001164693">
    <property type="component" value="Chromosome"/>
</dbReference>
<sequence length="45" mass="5183">MSTTSKFTARIRARRNAREFDRALRTASPAVRQELIAAASRDYNR</sequence>